<organism evidence="1 2">
    <name type="scientific">Actinoplanes regularis</name>
    <dbReference type="NCBI Taxonomy" id="52697"/>
    <lineage>
        <taxon>Bacteria</taxon>
        <taxon>Bacillati</taxon>
        <taxon>Actinomycetota</taxon>
        <taxon>Actinomycetes</taxon>
        <taxon>Micromonosporales</taxon>
        <taxon>Micromonosporaceae</taxon>
        <taxon>Actinoplanes</taxon>
    </lineage>
</organism>
<dbReference type="OrthoDB" id="4144896at2"/>
<sequence length="173" mass="19993">MRYRELRQRCDRQIRSLVEAGDLPDPFTLDEFLAKLEARRGRRIVLRPSDYIPGRACGMWLQLTDVDIIVYARTAPLHEEHIVLHEVGHMLCRHRGEIGQGDDVMRMLMPDLDPAMVRSLLNRGSYSDVEEQEAELFATLLLERVADRRPADEHQLDADLAPQMDRLRSTFSG</sequence>
<gene>
    <name evidence="1" type="ORF">SAMN06264365_11721</name>
</gene>
<dbReference type="AlphaFoldDB" id="A0A239F0V8"/>
<evidence type="ECO:0000313" key="1">
    <source>
        <dbReference type="EMBL" id="SNS50467.1"/>
    </source>
</evidence>
<reference evidence="1 2" key="1">
    <citation type="submission" date="2017-06" db="EMBL/GenBank/DDBJ databases">
        <authorList>
            <person name="Kim H.J."/>
            <person name="Triplett B.A."/>
        </authorList>
    </citation>
    <scope>NUCLEOTIDE SEQUENCE [LARGE SCALE GENOMIC DNA]</scope>
    <source>
        <strain evidence="1 2">DSM 43151</strain>
    </source>
</reference>
<keyword evidence="2" id="KW-1185">Reference proteome</keyword>
<dbReference type="Proteomes" id="UP000198415">
    <property type="component" value="Unassembled WGS sequence"/>
</dbReference>
<dbReference type="RefSeq" id="WP_089297124.1">
    <property type="nucleotide sequence ID" value="NZ_BOMU01000082.1"/>
</dbReference>
<protein>
    <recommendedName>
        <fullName evidence="3">IrrE N-terminal-like domain-containing protein</fullName>
    </recommendedName>
</protein>
<accession>A0A239F0V8</accession>
<dbReference type="EMBL" id="FZNR01000017">
    <property type="protein sequence ID" value="SNS50467.1"/>
    <property type="molecule type" value="Genomic_DNA"/>
</dbReference>
<name>A0A239F0V8_9ACTN</name>
<proteinExistence type="predicted"/>
<evidence type="ECO:0008006" key="3">
    <source>
        <dbReference type="Google" id="ProtNLM"/>
    </source>
</evidence>
<evidence type="ECO:0000313" key="2">
    <source>
        <dbReference type="Proteomes" id="UP000198415"/>
    </source>
</evidence>